<proteinExistence type="predicted"/>
<reference evidence="8 9" key="2">
    <citation type="submission" date="2020-03" db="EMBL/GenBank/DDBJ databases">
        <authorList>
            <person name="Ichikawa N."/>
            <person name="Kimura A."/>
            <person name="Kitahashi Y."/>
            <person name="Uohara A."/>
        </authorList>
    </citation>
    <scope>NUCLEOTIDE SEQUENCE [LARGE SCALE GENOMIC DNA]</scope>
    <source>
        <strain evidence="8 9">NBRC 108638</strain>
    </source>
</reference>
<sequence>MRPDQALGWPSVTTERDDAEPPSLAKRFGALVIDWVLCLLVSNFFGDPLRDGWPPVVVLILEYAIFIGLFAQTPGMAITRLRCVSFVDGGRIGIPRAFIRGVLLSLVVPALIMDGQRRGLHDKAAASIMTNA</sequence>
<evidence type="ECO:0000256" key="1">
    <source>
        <dbReference type="ARBA" id="ARBA00004141"/>
    </source>
</evidence>
<evidence type="ECO:0000259" key="7">
    <source>
        <dbReference type="Pfam" id="PF06271"/>
    </source>
</evidence>
<comment type="caution">
    <text evidence="8">The sequence shown here is derived from an EMBL/GenBank/DDBJ whole genome shotgun (WGS) entry which is preliminary data.</text>
</comment>
<evidence type="ECO:0000256" key="5">
    <source>
        <dbReference type="SAM" id="MobiDB-lite"/>
    </source>
</evidence>
<keyword evidence="4 6" id="KW-0472">Membrane</keyword>
<gene>
    <name evidence="8" type="ORF">Prum_060260</name>
</gene>
<keyword evidence="2 6" id="KW-0812">Transmembrane</keyword>
<feature type="region of interest" description="Disordered" evidence="5">
    <location>
        <begin position="1"/>
        <end position="20"/>
    </location>
</feature>
<keyword evidence="9" id="KW-1185">Reference proteome</keyword>
<comment type="subcellular location">
    <subcellularLocation>
        <location evidence="1">Membrane</location>
        <topology evidence="1">Multi-pass membrane protein</topology>
    </subcellularLocation>
</comment>
<evidence type="ECO:0000256" key="2">
    <source>
        <dbReference type="ARBA" id="ARBA00022692"/>
    </source>
</evidence>
<dbReference type="GO" id="GO:0016020">
    <property type="term" value="C:membrane"/>
    <property type="evidence" value="ECO:0007669"/>
    <property type="project" value="UniProtKB-SubCell"/>
</dbReference>
<dbReference type="EMBL" id="BLPG01000001">
    <property type="protein sequence ID" value="GFJ92384.1"/>
    <property type="molecule type" value="Genomic_DNA"/>
</dbReference>
<dbReference type="AlphaFoldDB" id="A0A6V8L7Y2"/>
<dbReference type="Pfam" id="PF06271">
    <property type="entry name" value="RDD"/>
    <property type="match status" value="1"/>
</dbReference>
<dbReference type="InterPro" id="IPR010432">
    <property type="entry name" value="RDD"/>
</dbReference>
<dbReference type="Proteomes" id="UP000482960">
    <property type="component" value="Unassembled WGS sequence"/>
</dbReference>
<protein>
    <recommendedName>
        <fullName evidence="7">RDD domain-containing protein</fullName>
    </recommendedName>
</protein>
<keyword evidence="3 6" id="KW-1133">Transmembrane helix</keyword>
<accession>A0A6V8L7Y2</accession>
<evidence type="ECO:0000256" key="6">
    <source>
        <dbReference type="SAM" id="Phobius"/>
    </source>
</evidence>
<feature type="transmembrane region" description="Helical" evidence="6">
    <location>
        <begin position="92"/>
        <end position="112"/>
    </location>
</feature>
<feature type="domain" description="RDD" evidence="7">
    <location>
        <begin position="22"/>
        <end position="125"/>
    </location>
</feature>
<reference evidence="8 9" key="1">
    <citation type="submission" date="2020-03" db="EMBL/GenBank/DDBJ databases">
        <title>Whole genome shotgun sequence of Phytohabitans rumicis NBRC 108638.</title>
        <authorList>
            <person name="Komaki H."/>
            <person name="Tamura T."/>
        </authorList>
    </citation>
    <scope>NUCLEOTIDE SEQUENCE [LARGE SCALE GENOMIC DNA]</scope>
    <source>
        <strain evidence="8 9">NBRC 108638</strain>
    </source>
</reference>
<evidence type="ECO:0000313" key="9">
    <source>
        <dbReference type="Proteomes" id="UP000482960"/>
    </source>
</evidence>
<evidence type="ECO:0000256" key="4">
    <source>
        <dbReference type="ARBA" id="ARBA00023136"/>
    </source>
</evidence>
<organism evidence="8 9">
    <name type="scientific">Phytohabitans rumicis</name>
    <dbReference type="NCBI Taxonomy" id="1076125"/>
    <lineage>
        <taxon>Bacteria</taxon>
        <taxon>Bacillati</taxon>
        <taxon>Actinomycetota</taxon>
        <taxon>Actinomycetes</taxon>
        <taxon>Micromonosporales</taxon>
        <taxon>Micromonosporaceae</taxon>
    </lineage>
</organism>
<name>A0A6V8L7Y2_9ACTN</name>
<evidence type="ECO:0000313" key="8">
    <source>
        <dbReference type="EMBL" id="GFJ92384.1"/>
    </source>
</evidence>
<feature type="transmembrane region" description="Helical" evidence="6">
    <location>
        <begin position="52"/>
        <end position="71"/>
    </location>
</feature>
<evidence type="ECO:0000256" key="3">
    <source>
        <dbReference type="ARBA" id="ARBA00022989"/>
    </source>
</evidence>